<evidence type="ECO:0000313" key="8">
    <source>
        <dbReference type="EMBL" id="QPL05602.1"/>
    </source>
</evidence>
<dbReference type="PROSITE" id="PS01230">
    <property type="entry name" value="TRMA_1"/>
    <property type="match status" value="1"/>
</dbReference>
<evidence type="ECO:0000256" key="4">
    <source>
        <dbReference type="PROSITE-ProRule" id="PRU01024"/>
    </source>
</evidence>
<organism evidence="8 9">
    <name type="scientific">Actinomyces respiraculi</name>
    <dbReference type="NCBI Taxonomy" id="2744574"/>
    <lineage>
        <taxon>Bacteria</taxon>
        <taxon>Bacillati</taxon>
        <taxon>Actinomycetota</taxon>
        <taxon>Actinomycetes</taxon>
        <taxon>Actinomycetales</taxon>
        <taxon>Actinomycetaceae</taxon>
        <taxon>Actinomyces</taxon>
    </lineage>
</organism>
<dbReference type="Gene3D" id="3.40.50.150">
    <property type="entry name" value="Vaccinia Virus protein VP39"/>
    <property type="match status" value="1"/>
</dbReference>
<dbReference type="KEGG" id="arep:ID810_00980"/>
<dbReference type="GO" id="GO:0070475">
    <property type="term" value="P:rRNA base methylation"/>
    <property type="evidence" value="ECO:0007669"/>
    <property type="project" value="TreeGrafter"/>
</dbReference>
<keyword evidence="3 4" id="KW-0949">S-adenosyl-L-methionine</keyword>
<evidence type="ECO:0000256" key="1">
    <source>
        <dbReference type="ARBA" id="ARBA00022603"/>
    </source>
</evidence>
<dbReference type="PROSITE" id="PS01231">
    <property type="entry name" value="TRMA_2"/>
    <property type="match status" value="1"/>
</dbReference>
<dbReference type="InterPro" id="IPR025714">
    <property type="entry name" value="Methyltranfer_dom"/>
</dbReference>
<dbReference type="PANTHER" id="PTHR11061:SF30">
    <property type="entry name" value="TRNA (URACIL(54)-C(5))-METHYLTRANSFERASE"/>
    <property type="match status" value="1"/>
</dbReference>
<keyword evidence="1 4" id="KW-0489">Methyltransferase</keyword>
<dbReference type="CDD" id="cd02440">
    <property type="entry name" value="AdoMet_MTases"/>
    <property type="match status" value="1"/>
</dbReference>
<accession>A0A7T0LKU0</accession>
<dbReference type="Pfam" id="PF13847">
    <property type="entry name" value="Methyltransf_31"/>
    <property type="match status" value="1"/>
</dbReference>
<dbReference type="InterPro" id="IPR030390">
    <property type="entry name" value="MeTrfase_TrmA_AS"/>
</dbReference>
<evidence type="ECO:0000313" key="9">
    <source>
        <dbReference type="Proteomes" id="UP000594637"/>
    </source>
</evidence>
<dbReference type="AlphaFoldDB" id="A0A7T0LKU0"/>
<feature type="domain" description="Methyltransferase" evidence="7">
    <location>
        <begin position="294"/>
        <end position="354"/>
    </location>
</feature>
<dbReference type="InterPro" id="IPR030391">
    <property type="entry name" value="MeTrfase_TrmA_CS"/>
</dbReference>
<feature type="binding site" evidence="4">
    <location>
        <position position="321"/>
    </location>
    <ligand>
        <name>S-adenosyl-L-methionine</name>
        <dbReference type="ChEBI" id="CHEBI:59789"/>
    </ligand>
</feature>
<comment type="similarity">
    <text evidence="4">Belongs to the class I-like SAM-binding methyltransferase superfamily. RNA M5U methyltransferase family.</text>
</comment>
<feature type="binding site" evidence="4">
    <location>
        <position position="300"/>
    </location>
    <ligand>
        <name>S-adenosyl-L-methionine</name>
        <dbReference type="ChEBI" id="CHEBI:59789"/>
    </ligand>
</feature>
<dbReference type="PROSITE" id="PS51687">
    <property type="entry name" value="SAM_MT_RNA_M5U"/>
    <property type="match status" value="1"/>
</dbReference>
<gene>
    <name evidence="8" type="ORF">ID810_00980</name>
</gene>
<dbReference type="EMBL" id="CP063989">
    <property type="protein sequence ID" value="QPL05602.1"/>
    <property type="molecule type" value="Genomic_DNA"/>
</dbReference>
<dbReference type="Proteomes" id="UP000594637">
    <property type="component" value="Chromosome"/>
</dbReference>
<feature type="binding site" evidence="4">
    <location>
        <position position="372"/>
    </location>
    <ligand>
        <name>S-adenosyl-L-methionine</name>
        <dbReference type="ChEBI" id="CHEBI:59789"/>
    </ligand>
</feature>
<proteinExistence type="inferred from homology"/>
<feature type="binding site" evidence="4">
    <location>
        <position position="265"/>
    </location>
    <ligand>
        <name>S-adenosyl-L-methionine</name>
        <dbReference type="ChEBI" id="CHEBI:59789"/>
    </ligand>
</feature>
<dbReference type="InterPro" id="IPR029063">
    <property type="entry name" value="SAM-dependent_MTases_sf"/>
</dbReference>
<evidence type="ECO:0000256" key="6">
    <source>
        <dbReference type="SAM" id="MobiDB-lite"/>
    </source>
</evidence>
<dbReference type="Gene3D" id="2.40.50.1070">
    <property type="match status" value="1"/>
</dbReference>
<feature type="region of interest" description="Disordered" evidence="6">
    <location>
        <begin position="1"/>
        <end position="37"/>
    </location>
</feature>
<name>A0A7T0LKU0_9ACTO</name>
<feature type="active site" description="Nucleophile" evidence="4">
    <location>
        <position position="399"/>
    </location>
</feature>
<keyword evidence="2 4" id="KW-0808">Transferase</keyword>
<dbReference type="Pfam" id="PF05958">
    <property type="entry name" value="tRNA_U5-meth_tr"/>
    <property type="match status" value="1"/>
</dbReference>
<protein>
    <submittedName>
        <fullName evidence="8">Methyltransferase domain-containing protein</fullName>
    </submittedName>
</protein>
<sequence length="440" mass="46826">MTKALGPGKPGPRASSCHARHADIPPPRKGRPGITDNGPVTAAFCPLHVSGACRSCPHQDSPVAEQLAAKQARVAATLTAVPDDAWLTPVPSAPMRFRNKAKMAVSGTSTHPVLGILGPDGVGTDLRDCPLHVEEIERALPVLARTITRLGLEPYDVAGRRGELKHLLVTASPDGDLMVRWVLRSHRHLPALCADLPRLRRELETLAVMSANIQPVHQAVIEGKEEVLLTQEPGADHVLMRLHLPDADGPGRELPLLLPTRSFFQTNTAVAEHLYATASAWAGDVTPIRAGEPVRVWDLFCGVGGFALALAAAGRRVHGVEISAPAIEGARAAAALMGLSEQDVSFEAGDARVLDPAGAQALGGVPDLLVVNPPRRGIGADLAGRIAASGIRRVLYSSCHPESLARDLSLMAPLRVRRAQVFDMFPHTDHTEVLVDLVRD</sequence>
<evidence type="ECO:0000256" key="5">
    <source>
        <dbReference type="PROSITE-ProRule" id="PRU10015"/>
    </source>
</evidence>
<keyword evidence="9" id="KW-1185">Reference proteome</keyword>
<evidence type="ECO:0000256" key="2">
    <source>
        <dbReference type="ARBA" id="ARBA00022679"/>
    </source>
</evidence>
<dbReference type="PANTHER" id="PTHR11061">
    <property type="entry name" value="RNA M5U METHYLTRANSFERASE"/>
    <property type="match status" value="1"/>
</dbReference>
<feature type="active site" evidence="5">
    <location>
        <position position="399"/>
    </location>
</feature>
<evidence type="ECO:0000259" key="7">
    <source>
        <dbReference type="Pfam" id="PF13847"/>
    </source>
</evidence>
<reference evidence="8 9" key="1">
    <citation type="submission" date="2020-11" db="EMBL/GenBank/DDBJ databases">
        <title>Actinomyces sp. ZJ750.</title>
        <authorList>
            <person name="Zhou J."/>
        </authorList>
    </citation>
    <scope>NUCLEOTIDE SEQUENCE [LARGE SCALE GENOMIC DNA]</scope>
    <source>
        <strain evidence="8 9">ZJ750</strain>
    </source>
</reference>
<dbReference type="InterPro" id="IPR010280">
    <property type="entry name" value="U5_MeTrfase_fam"/>
</dbReference>
<dbReference type="SUPFAM" id="SSF53335">
    <property type="entry name" value="S-adenosyl-L-methionine-dependent methyltransferases"/>
    <property type="match status" value="1"/>
</dbReference>
<dbReference type="GO" id="GO:0070041">
    <property type="term" value="F:rRNA (uridine-C5-)-methyltransferase activity"/>
    <property type="evidence" value="ECO:0007669"/>
    <property type="project" value="TreeGrafter"/>
</dbReference>
<evidence type="ECO:0000256" key="3">
    <source>
        <dbReference type="ARBA" id="ARBA00022691"/>
    </source>
</evidence>